<feature type="compositionally biased region" description="Basic and acidic residues" evidence="1">
    <location>
        <begin position="101"/>
        <end position="113"/>
    </location>
</feature>
<protein>
    <submittedName>
        <fullName evidence="2">Uncharacterized protein</fullName>
    </submittedName>
</protein>
<proteinExistence type="predicted"/>
<accession>A0AAV7QXK5</accession>
<evidence type="ECO:0000313" key="2">
    <source>
        <dbReference type="EMBL" id="KAJ1144579.1"/>
    </source>
</evidence>
<evidence type="ECO:0000313" key="3">
    <source>
        <dbReference type="Proteomes" id="UP001066276"/>
    </source>
</evidence>
<gene>
    <name evidence="2" type="ORF">NDU88_010877</name>
</gene>
<comment type="caution">
    <text evidence="2">The sequence shown here is derived from an EMBL/GenBank/DDBJ whole genome shotgun (WGS) entry which is preliminary data.</text>
</comment>
<keyword evidence="3" id="KW-1185">Reference proteome</keyword>
<evidence type="ECO:0000256" key="1">
    <source>
        <dbReference type="SAM" id="MobiDB-lite"/>
    </source>
</evidence>
<dbReference type="Proteomes" id="UP001066276">
    <property type="component" value="Chromosome 6"/>
</dbReference>
<dbReference type="EMBL" id="JANPWB010000010">
    <property type="protein sequence ID" value="KAJ1144579.1"/>
    <property type="molecule type" value="Genomic_DNA"/>
</dbReference>
<dbReference type="AlphaFoldDB" id="A0AAV7QXK5"/>
<sequence>MWGPRRSQDGAVVGRVLRSSETASGKKEILQAVIAPPGLPVKNRRVLMPSDPLGSSEVGRETENGPRDGRGKRQVGPVQNNLLREARAERKSSSVGVSADPKGRGRDTRPEKAWIEARRLLSVAPRPEGENRKRRAISKP</sequence>
<feature type="compositionally biased region" description="Basic and acidic residues" evidence="1">
    <location>
        <begin position="58"/>
        <end position="71"/>
    </location>
</feature>
<organism evidence="2 3">
    <name type="scientific">Pleurodeles waltl</name>
    <name type="common">Iberian ribbed newt</name>
    <dbReference type="NCBI Taxonomy" id="8319"/>
    <lineage>
        <taxon>Eukaryota</taxon>
        <taxon>Metazoa</taxon>
        <taxon>Chordata</taxon>
        <taxon>Craniata</taxon>
        <taxon>Vertebrata</taxon>
        <taxon>Euteleostomi</taxon>
        <taxon>Amphibia</taxon>
        <taxon>Batrachia</taxon>
        <taxon>Caudata</taxon>
        <taxon>Salamandroidea</taxon>
        <taxon>Salamandridae</taxon>
        <taxon>Pleurodelinae</taxon>
        <taxon>Pleurodeles</taxon>
    </lineage>
</organism>
<reference evidence="2" key="1">
    <citation type="journal article" date="2022" name="bioRxiv">
        <title>Sequencing and chromosome-scale assembly of the giantPleurodeles waltlgenome.</title>
        <authorList>
            <person name="Brown T."/>
            <person name="Elewa A."/>
            <person name="Iarovenko S."/>
            <person name="Subramanian E."/>
            <person name="Araus A.J."/>
            <person name="Petzold A."/>
            <person name="Susuki M."/>
            <person name="Suzuki K.-i.T."/>
            <person name="Hayashi T."/>
            <person name="Toyoda A."/>
            <person name="Oliveira C."/>
            <person name="Osipova E."/>
            <person name="Leigh N.D."/>
            <person name="Simon A."/>
            <person name="Yun M.H."/>
        </authorList>
    </citation>
    <scope>NUCLEOTIDE SEQUENCE</scope>
    <source>
        <strain evidence="2">20211129_DDA</strain>
        <tissue evidence="2">Liver</tissue>
    </source>
</reference>
<name>A0AAV7QXK5_PLEWA</name>
<feature type="region of interest" description="Disordered" evidence="1">
    <location>
        <begin position="39"/>
        <end position="113"/>
    </location>
</feature>